<organism evidence="6 7">
    <name type="scientific">Sphaerisporangium flaviroseum</name>
    <dbReference type="NCBI Taxonomy" id="509199"/>
    <lineage>
        <taxon>Bacteria</taxon>
        <taxon>Bacillati</taxon>
        <taxon>Actinomycetota</taxon>
        <taxon>Actinomycetes</taxon>
        <taxon>Streptosporangiales</taxon>
        <taxon>Streptosporangiaceae</taxon>
        <taxon>Sphaerisporangium</taxon>
    </lineage>
</organism>
<evidence type="ECO:0000313" key="6">
    <source>
        <dbReference type="EMBL" id="GAA3810599.1"/>
    </source>
</evidence>
<dbReference type="PANTHER" id="PTHR30483:SF38">
    <property type="entry name" value="BLR7848 PROTEIN"/>
    <property type="match status" value="1"/>
</dbReference>
<keyword evidence="2" id="KW-0813">Transport</keyword>
<feature type="domain" description="Leucine-binding protein" evidence="5">
    <location>
        <begin position="49"/>
        <end position="381"/>
    </location>
</feature>
<proteinExistence type="inferred from homology"/>
<evidence type="ECO:0000256" key="2">
    <source>
        <dbReference type="ARBA" id="ARBA00022448"/>
    </source>
</evidence>
<dbReference type="InterPro" id="IPR051010">
    <property type="entry name" value="BCAA_transport"/>
</dbReference>
<reference evidence="7" key="1">
    <citation type="journal article" date="2019" name="Int. J. Syst. Evol. Microbiol.">
        <title>The Global Catalogue of Microorganisms (GCM) 10K type strain sequencing project: providing services to taxonomists for standard genome sequencing and annotation.</title>
        <authorList>
            <consortium name="The Broad Institute Genomics Platform"/>
            <consortium name="The Broad Institute Genome Sequencing Center for Infectious Disease"/>
            <person name="Wu L."/>
            <person name="Ma J."/>
        </authorList>
    </citation>
    <scope>NUCLEOTIDE SEQUENCE [LARGE SCALE GENOMIC DNA]</scope>
    <source>
        <strain evidence="7">JCM 16908</strain>
    </source>
</reference>
<keyword evidence="7" id="KW-1185">Reference proteome</keyword>
<comment type="similarity">
    <text evidence="1">Belongs to the leucine-binding protein family.</text>
</comment>
<name>A0ABP7I4V5_9ACTN</name>
<keyword evidence="4" id="KW-0029">Amino-acid transport</keyword>
<evidence type="ECO:0000256" key="4">
    <source>
        <dbReference type="ARBA" id="ARBA00022970"/>
    </source>
</evidence>
<dbReference type="PANTHER" id="PTHR30483">
    <property type="entry name" value="LEUCINE-SPECIFIC-BINDING PROTEIN"/>
    <property type="match status" value="1"/>
</dbReference>
<dbReference type="PROSITE" id="PS51257">
    <property type="entry name" value="PROKAR_LIPOPROTEIN"/>
    <property type="match status" value="1"/>
</dbReference>
<sequence>MRGRLSPRNHLQEAHVRKLVPAIACLALAVTACGGGGGDGATGGASADPIRVGLIVSLTGNYTPLGSEDKKAVELAVEQVNAKGGLLGRKIELVQRDDKTAPDQGIVAFNQIKGQIDALIGPVFSNSALAIEPLAQREKIPYLSLAPAQEQVEPIKSYIFVTPALSSMYAERYLQYMQATKVTKIAVAHDTKSAYSVAGHKSMVALAPKYGVTIVRDEPYETTTSDFSAIFTHVKDSDAQALVFWGSGAPGVTAGKQYAASGLKVPLFLTASQASKLWLEPMGAAAEGMTVQSAIGVVGDHLPASKQKEVIDQMATPFKQKYGYPPPQFAQDGYSASLLLFEAIKKAGSTDKTKVQQALESMDLVTPNGRFRYSPTDHSGLSPDFISVNTVKDGQFVPTEWAEEQLSKTVSAE</sequence>
<evidence type="ECO:0000256" key="1">
    <source>
        <dbReference type="ARBA" id="ARBA00010062"/>
    </source>
</evidence>
<dbReference type="EMBL" id="BAAAZR010000008">
    <property type="protein sequence ID" value="GAA3810599.1"/>
    <property type="molecule type" value="Genomic_DNA"/>
</dbReference>
<comment type="caution">
    <text evidence="6">The sequence shown here is derived from an EMBL/GenBank/DDBJ whole genome shotgun (WGS) entry which is preliminary data.</text>
</comment>
<gene>
    <name evidence="6" type="ORF">GCM10022226_33740</name>
</gene>
<dbReference type="Gene3D" id="3.40.50.2300">
    <property type="match status" value="2"/>
</dbReference>
<dbReference type="Proteomes" id="UP001500888">
    <property type="component" value="Unassembled WGS sequence"/>
</dbReference>
<dbReference type="InterPro" id="IPR028082">
    <property type="entry name" value="Peripla_BP_I"/>
</dbReference>
<dbReference type="InterPro" id="IPR028081">
    <property type="entry name" value="Leu-bd"/>
</dbReference>
<dbReference type="SUPFAM" id="SSF53822">
    <property type="entry name" value="Periplasmic binding protein-like I"/>
    <property type="match status" value="1"/>
</dbReference>
<dbReference type="Pfam" id="PF13458">
    <property type="entry name" value="Peripla_BP_6"/>
    <property type="match status" value="1"/>
</dbReference>
<accession>A0ABP7I4V5</accession>
<keyword evidence="3" id="KW-0732">Signal</keyword>
<protein>
    <submittedName>
        <fullName evidence="6">ABC transporter substrate-binding protein</fullName>
    </submittedName>
</protein>
<evidence type="ECO:0000256" key="3">
    <source>
        <dbReference type="ARBA" id="ARBA00022729"/>
    </source>
</evidence>
<evidence type="ECO:0000313" key="7">
    <source>
        <dbReference type="Proteomes" id="UP001500888"/>
    </source>
</evidence>
<dbReference type="PRINTS" id="PR00337">
    <property type="entry name" value="LEUILEVALBP"/>
</dbReference>
<evidence type="ECO:0000259" key="5">
    <source>
        <dbReference type="Pfam" id="PF13458"/>
    </source>
</evidence>
<dbReference type="InterPro" id="IPR000709">
    <property type="entry name" value="Leu_Ile_Val-bd"/>
</dbReference>
<dbReference type="CDD" id="cd06333">
    <property type="entry name" value="PBP1_ABC_RPA1789-like"/>
    <property type="match status" value="1"/>
</dbReference>